<reference evidence="9 10" key="1">
    <citation type="submission" date="2016-05" db="EMBL/GenBank/DDBJ databases">
        <title>Niabella ginsenosidivorans BS26 whole genome sequencing.</title>
        <authorList>
            <person name="Im W.T."/>
            <person name="Siddiqi M.Z."/>
        </authorList>
    </citation>
    <scope>NUCLEOTIDE SEQUENCE [LARGE SCALE GENOMIC DNA]</scope>
    <source>
        <strain evidence="9 10">BS26</strain>
    </source>
</reference>
<dbReference type="STRING" id="1176587.A8C56_11110"/>
<evidence type="ECO:0000259" key="7">
    <source>
        <dbReference type="Pfam" id="PF02687"/>
    </source>
</evidence>
<evidence type="ECO:0000259" key="8">
    <source>
        <dbReference type="Pfam" id="PF12704"/>
    </source>
</evidence>
<dbReference type="Pfam" id="PF12704">
    <property type="entry name" value="MacB_PCD"/>
    <property type="match status" value="2"/>
</dbReference>
<feature type="transmembrane region" description="Helical" evidence="6">
    <location>
        <begin position="339"/>
        <end position="366"/>
    </location>
</feature>
<evidence type="ECO:0008006" key="11">
    <source>
        <dbReference type="Google" id="ProtNLM"/>
    </source>
</evidence>
<feature type="domain" description="MacB-like periplasmic core" evidence="8">
    <location>
        <begin position="441"/>
        <end position="609"/>
    </location>
</feature>
<dbReference type="PANTHER" id="PTHR30572:SF18">
    <property type="entry name" value="ABC-TYPE MACROLIDE FAMILY EXPORT SYSTEM PERMEASE COMPONENT 2"/>
    <property type="match status" value="1"/>
</dbReference>
<feature type="domain" description="ABC3 transporter permease C-terminal" evidence="7">
    <location>
        <begin position="685"/>
        <end position="798"/>
    </location>
</feature>
<evidence type="ECO:0000256" key="6">
    <source>
        <dbReference type="SAM" id="Phobius"/>
    </source>
</evidence>
<dbReference type="Proteomes" id="UP000077667">
    <property type="component" value="Chromosome"/>
</dbReference>
<dbReference type="GO" id="GO:0005886">
    <property type="term" value="C:plasma membrane"/>
    <property type="evidence" value="ECO:0007669"/>
    <property type="project" value="UniProtKB-SubCell"/>
</dbReference>
<evidence type="ECO:0000256" key="3">
    <source>
        <dbReference type="ARBA" id="ARBA00022692"/>
    </source>
</evidence>
<dbReference type="PROSITE" id="PS51257">
    <property type="entry name" value="PROKAR_LIPOPROTEIN"/>
    <property type="match status" value="1"/>
</dbReference>
<gene>
    <name evidence="9" type="ORF">A8C56_11110</name>
</gene>
<dbReference type="KEGG" id="nia:A8C56_11110"/>
<dbReference type="InterPro" id="IPR025857">
    <property type="entry name" value="MacB_PCD"/>
</dbReference>
<evidence type="ECO:0000313" key="9">
    <source>
        <dbReference type="EMBL" id="ANH81455.1"/>
    </source>
</evidence>
<dbReference type="AlphaFoldDB" id="A0A1A9I2A1"/>
<dbReference type="GO" id="GO:0022857">
    <property type="term" value="F:transmembrane transporter activity"/>
    <property type="evidence" value="ECO:0007669"/>
    <property type="project" value="TreeGrafter"/>
</dbReference>
<feature type="transmembrane region" description="Helical" evidence="6">
    <location>
        <begin position="386"/>
        <end position="409"/>
    </location>
</feature>
<protein>
    <recommendedName>
        <fullName evidence="11">ABC transporter permease</fullName>
    </recommendedName>
</protein>
<dbReference type="PANTHER" id="PTHR30572">
    <property type="entry name" value="MEMBRANE COMPONENT OF TRANSPORTER-RELATED"/>
    <property type="match status" value="1"/>
</dbReference>
<evidence type="ECO:0000313" key="10">
    <source>
        <dbReference type="Proteomes" id="UP000077667"/>
    </source>
</evidence>
<dbReference type="OrthoDB" id="5933722at2"/>
<feature type="transmembrane region" description="Helical" evidence="6">
    <location>
        <begin position="430"/>
        <end position="454"/>
    </location>
</feature>
<feature type="transmembrane region" description="Helical" evidence="6">
    <location>
        <begin position="734"/>
        <end position="754"/>
    </location>
</feature>
<feature type="domain" description="MacB-like periplasmic core" evidence="8">
    <location>
        <begin position="20"/>
        <end position="238"/>
    </location>
</feature>
<keyword evidence="10" id="KW-1185">Reference proteome</keyword>
<accession>A0A1A9I2A1</accession>
<evidence type="ECO:0000256" key="2">
    <source>
        <dbReference type="ARBA" id="ARBA00022475"/>
    </source>
</evidence>
<evidence type="ECO:0000256" key="4">
    <source>
        <dbReference type="ARBA" id="ARBA00022989"/>
    </source>
</evidence>
<dbReference type="RefSeq" id="WP_067755796.1">
    <property type="nucleotide sequence ID" value="NZ_CP015772.1"/>
</dbReference>
<dbReference type="InterPro" id="IPR003838">
    <property type="entry name" value="ABC3_permease_C"/>
</dbReference>
<feature type="transmembrane region" description="Helical" evidence="6">
    <location>
        <begin position="292"/>
        <end position="318"/>
    </location>
</feature>
<feature type="transmembrane region" description="Helical" evidence="6">
    <location>
        <begin position="683"/>
        <end position="707"/>
    </location>
</feature>
<organism evidence="9 10">
    <name type="scientific">Niabella ginsenosidivorans</name>
    <dbReference type="NCBI Taxonomy" id="1176587"/>
    <lineage>
        <taxon>Bacteria</taxon>
        <taxon>Pseudomonadati</taxon>
        <taxon>Bacteroidota</taxon>
        <taxon>Chitinophagia</taxon>
        <taxon>Chitinophagales</taxon>
        <taxon>Chitinophagaceae</taxon>
        <taxon>Niabella</taxon>
    </lineage>
</organism>
<comment type="subcellular location">
    <subcellularLocation>
        <location evidence="1">Cell membrane</location>
        <topology evidence="1">Multi-pass membrane protein</topology>
    </subcellularLocation>
</comment>
<dbReference type="InterPro" id="IPR050250">
    <property type="entry name" value="Macrolide_Exporter_MacB"/>
</dbReference>
<proteinExistence type="predicted"/>
<keyword evidence="4 6" id="KW-1133">Transmembrane helix</keyword>
<name>A0A1A9I2A1_9BACT</name>
<feature type="transmembrane region" description="Helical" evidence="6">
    <location>
        <begin position="766"/>
        <end position="786"/>
    </location>
</feature>
<evidence type="ECO:0000256" key="5">
    <source>
        <dbReference type="ARBA" id="ARBA00023136"/>
    </source>
</evidence>
<evidence type="ECO:0000256" key="1">
    <source>
        <dbReference type="ARBA" id="ARBA00004651"/>
    </source>
</evidence>
<keyword evidence="3 6" id="KW-0812">Transmembrane</keyword>
<feature type="domain" description="ABC3 transporter permease C-terminal" evidence="7">
    <location>
        <begin position="298"/>
        <end position="413"/>
    </location>
</feature>
<dbReference type="Pfam" id="PF02687">
    <property type="entry name" value="FtsX"/>
    <property type="match status" value="2"/>
</dbReference>
<keyword evidence="2" id="KW-1003">Cell membrane</keyword>
<feature type="transmembrane region" description="Helical" evidence="6">
    <location>
        <begin position="21"/>
        <end position="39"/>
    </location>
</feature>
<sequence length="805" mass="89108">MLQNYLKTLIRTFKKNRLATAINIIGLTVAFACAILLLLRVRFEFSFDNFYPDQGRLYKVYSFSNQPEGKVYSASMPYPIEAAVKKENIGVEQASLFIWGGRAIRYEKKEMSQNVRLVGTDFINLFSLPVVAGNRQTPLGSSNDLVLTAAAAKRIFGTEDPVGKKMEVNIWDKWVTLTVSAVVKDLPKNSSLDFDLLASYQLHPDYAEVKNKWNWTSADLYVKLTPGANVADFEKRLQYIALRNGMSDTAYARKSGFFKDANGNYVGMGALPVKELHFNSEMGSNNAVSKPFLFVLILIASVMLLIACFNFVNLNIGVSLTRTKEIGVRKCLGAQKRQVWLQVWSESFLMILLSVLSGSGIALLLMNKFNQLFGANIDASLFLNPVVLFSLLLLTFLISLIASGYPSVLMARLKTTEVLKGKLSVKRKGLLRNALIVVQFVIAVVLICATLIIYRQFQHLRKAPLGYNKDALVSVPIKGTENGHAVVTKMRTLLSAQSSVESISASSVNLGLGEDGSTSTTGFGFDFNGRTVFTNFMSADFDIVRTLGIPLKSGRDFSVEYASDTSNNVIVTESMAKQLGIGDPIGRKVLYDSSQAPWVIVGVIPDFQLYSMYNKRAPLTIGVNKASDSYLLIRINTKNPVATMDLIKKAYKEAEPGAEFRGSFVSENVDRWYRSEQQLSRMFTVAAVIAVVLSCMGLFGMAFIIVGQRTREIGVRKMLGASVSSIAMLVSREFIQPVFIAIIIATPIALWVLNKWLQHFTYRVPVTWWVFAVAGMTALCIAIITVSAQAIKAAYTNPVETLRTE</sequence>
<keyword evidence="5 6" id="KW-0472">Membrane</keyword>
<dbReference type="EMBL" id="CP015772">
    <property type="protein sequence ID" value="ANH81455.1"/>
    <property type="molecule type" value="Genomic_DNA"/>
</dbReference>